<sequence length="251" mass="27791">MTVLVPTMGALHKGHQALIKRARSMSKEVVVSIFVNPLQFENTDDLRNYPRSPERDIQLATLAGATEVWMPEYEEIYPAEIKKLSAGPLGALYEGQSRPDHFDGVVTVVNRLFEIVKPESAVFGEKDFQQLAIIKAMKSKVEIIGVPTVREFDGLALSSRNVRLSEQGRVSANVIQRALAAAHLAPSVVIAQEIIDSTLATETGFKKDYAAIIDEDSFEIARDETRNKRAIIAGWIDGVRLIDNMKMGEGR</sequence>
<dbReference type="GO" id="GO:0005524">
    <property type="term" value="F:ATP binding"/>
    <property type="evidence" value="ECO:0007669"/>
    <property type="project" value="UniProtKB-KW"/>
</dbReference>
<dbReference type="GO" id="GO:0015940">
    <property type="term" value="P:pantothenate biosynthetic process"/>
    <property type="evidence" value="ECO:0007669"/>
    <property type="project" value="UniProtKB-UniRule"/>
</dbReference>
<evidence type="ECO:0000256" key="7">
    <source>
        <dbReference type="ARBA" id="ARBA00048258"/>
    </source>
</evidence>
<evidence type="ECO:0000256" key="5">
    <source>
        <dbReference type="ARBA" id="ARBA00022741"/>
    </source>
</evidence>
<reference evidence="9 10" key="1">
    <citation type="submission" date="2016-07" db="EMBL/GenBank/DDBJ databases">
        <title>High microdiversification within the ubiquitous acI lineage of Actinobacteria.</title>
        <authorList>
            <person name="Neuenschwander S.M."/>
            <person name="Salcher M."/>
            <person name="Ghai R."/>
            <person name="Pernthaler J."/>
        </authorList>
    </citation>
    <scope>NUCLEOTIDE SEQUENCE [LARGE SCALE GENOMIC DNA]</scope>
    <source>
        <strain evidence="9">MMS-IIA-15</strain>
    </source>
</reference>
<keyword evidence="8" id="KW-0963">Cytoplasm</keyword>
<dbReference type="PANTHER" id="PTHR21299:SF1">
    <property type="entry name" value="PANTOATE--BETA-ALANINE LIGASE"/>
    <property type="match status" value="1"/>
</dbReference>
<dbReference type="Gene3D" id="3.40.50.620">
    <property type="entry name" value="HUPs"/>
    <property type="match status" value="1"/>
</dbReference>
<feature type="binding site" evidence="8">
    <location>
        <position position="130"/>
    </location>
    <ligand>
        <name>(R)-pantoate</name>
        <dbReference type="ChEBI" id="CHEBI:15980"/>
    </ligand>
</feature>
<keyword evidence="4 8" id="KW-0566">Pantothenate biosynthesis</keyword>
<dbReference type="AlphaFoldDB" id="A0A249KRJ4"/>
<comment type="miscellaneous">
    <text evidence="8">The reaction proceeds by a bi uni uni bi ping pong mechanism.</text>
</comment>
<comment type="pathway">
    <text evidence="1 8">Cofactor biosynthesis; (R)-pantothenate biosynthesis; (R)-pantothenate from (R)-pantoate and beta-alanine: step 1/1.</text>
</comment>
<gene>
    <name evidence="8" type="primary">panC</name>
    <name evidence="9" type="ORF">A7sIIA15_00520</name>
</gene>
<dbReference type="Pfam" id="PF02569">
    <property type="entry name" value="Pantoate_ligase"/>
    <property type="match status" value="1"/>
</dbReference>
<dbReference type="SUPFAM" id="SSF52374">
    <property type="entry name" value="Nucleotidylyl transferase"/>
    <property type="match status" value="1"/>
</dbReference>
<dbReference type="OrthoDB" id="9773087at2"/>
<dbReference type="GO" id="GO:0005829">
    <property type="term" value="C:cytosol"/>
    <property type="evidence" value="ECO:0007669"/>
    <property type="project" value="TreeGrafter"/>
</dbReference>
<dbReference type="NCBIfam" id="TIGR00125">
    <property type="entry name" value="cyt_tran_rel"/>
    <property type="match status" value="1"/>
</dbReference>
<comment type="catalytic activity">
    <reaction evidence="7 8">
        <text>(R)-pantoate + beta-alanine + ATP = (R)-pantothenate + AMP + diphosphate + H(+)</text>
        <dbReference type="Rhea" id="RHEA:10912"/>
        <dbReference type="ChEBI" id="CHEBI:15378"/>
        <dbReference type="ChEBI" id="CHEBI:15980"/>
        <dbReference type="ChEBI" id="CHEBI:29032"/>
        <dbReference type="ChEBI" id="CHEBI:30616"/>
        <dbReference type="ChEBI" id="CHEBI:33019"/>
        <dbReference type="ChEBI" id="CHEBI:57966"/>
        <dbReference type="ChEBI" id="CHEBI:456215"/>
        <dbReference type="EC" id="6.3.2.1"/>
    </reaction>
</comment>
<dbReference type="NCBIfam" id="TIGR00018">
    <property type="entry name" value="panC"/>
    <property type="match status" value="1"/>
</dbReference>
<evidence type="ECO:0000313" key="10">
    <source>
        <dbReference type="Proteomes" id="UP000217186"/>
    </source>
</evidence>
<comment type="subunit">
    <text evidence="8">Homodimer.</text>
</comment>
<dbReference type="InterPro" id="IPR003721">
    <property type="entry name" value="Pantoate_ligase"/>
</dbReference>
<evidence type="ECO:0000256" key="6">
    <source>
        <dbReference type="ARBA" id="ARBA00022840"/>
    </source>
</evidence>
<dbReference type="KEGG" id="pvn:A7sIIA15_00520"/>
<dbReference type="Proteomes" id="UP000217186">
    <property type="component" value="Chromosome"/>
</dbReference>
<evidence type="ECO:0000256" key="8">
    <source>
        <dbReference type="HAMAP-Rule" id="MF_00158"/>
    </source>
</evidence>
<keyword evidence="10" id="KW-1185">Reference proteome</keyword>
<feature type="binding site" evidence="8">
    <location>
        <position position="149"/>
    </location>
    <ligand>
        <name>ATP</name>
        <dbReference type="ChEBI" id="CHEBI:30616"/>
    </ligand>
</feature>
<evidence type="ECO:0000256" key="1">
    <source>
        <dbReference type="ARBA" id="ARBA00004990"/>
    </source>
</evidence>
<comment type="similarity">
    <text evidence="2 8">Belongs to the pantothenate synthetase family.</text>
</comment>
<comment type="subcellular location">
    <subcellularLocation>
        <location evidence="8">Cytoplasm</location>
    </subcellularLocation>
</comment>
<dbReference type="RefSeq" id="WP_095685322.1">
    <property type="nucleotide sequence ID" value="NZ_CP016776.1"/>
</dbReference>
<dbReference type="InterPro" id="IPR042176">
    <property type="entry name" value="Pantoate_ligase_C"/>
</dbReference>
<proteinExistence type="inferred from homology"/>
<evidence type="ECO:0000256" key="4">
    <source>
        <dbReference type="ARBA" id="ARBA00022655"/>
    </source>
</evidence>
<dbReference type="InterPro" id="IPR014729">
    <property type="entry name" value="Rossmann-like_a/b/a_fold"/>
</dbReference>
<feature type="binding site" evidence="8">
    <location>
        <begin position="157"/>
        <end position="160"/>
    </location>
    <ligand>
        <name>ATP</name>
        <dbReference type="ChEBI" id="CHEBI:30616"/>
    </ligand>
</feature>
<dbReference type="PANTHER" id="PTHR21299">
    <property type="entry name" value="CYTIDYLATE KINASE/PANTOATE-BETA-ALANINE LIGASE"/>
    <property type="match status" value="1"/>
</dbReference>
<name>A0A249KRJ4_9ACTN</name>
<accession>A0A249KRJ4</accession>
<keyword evidence="3 8" id="KW-0436">Ligase</keyword>
<feature type="binding site" evidence="8">
    <location>
        <position position="39"/>
    </location>
    <ligand>
        <name>beta-alanine</name>
        <dbReference type="ChEBI" id="CHEBI:57966"/>
    </ligand>
</feature>
<feature type="binding site" evidence="8">
    <location>
        <begin position="8"/>
        <end position="15"/>
    </location>
    <ligand>
        <name>ATP</name>
        <dbReference type="ChEBI" id="CHEBI:30616"/>
    </ligand>
</feature>
<evidence type="ECO:0000256" key="3">
    <source>
        <dbReference type="ARBA" id="ARBA00022598"/>
    </source>
</evidence>
<dbReference type="GO" id="GO:0004592">
    <property type="term" value="F:pantoate-beta-alanine ligase activity"/>
    <property type="evidence" value="ECO:0007669"/>
    <property type="project" value="UniProtKB-UniRule"/>
</dbReference>
<keyword evidence="6 8" id="KW-0067">ATP-binding</keyword>
<organism evidence="9 10">
    <name type="scientific">Candidatus Planktophila vernalis</name>
    <dbReference type="NCBI Taxonomy" id="1884907"/>
    <lineage>
        <taxon>Bacteria</taxon>
        <taxon>Bacillati</taxon>
        <taxon>Actinomycetota</taxon>
        <taxon>Actinomycetes</taxon>
        <taxon>Candidatus Nanopelagicales</taxon>
        <taxon>Candidatus Nanopelagicaceae</taxon>
        <taxon>Candidatus Planktophila</taxon>
    </lineage>
</organism>
<dbReference type="HAMAP" id="MF_00158">
    <property type="entry name" value="PanC"/>
    <property type="match status" value="1"/>
</dbReference>
<evidence type="ECO:0000313" key="9">
    <source>
        <dbReference type="EMBL" id="ASY19401.1"/>
    </source>
</evidence>
<dbReference type="Gene3D" id="3.30.1300.10">
    <property type="entry name" value="Pantoate-beta-alanine ligase, C-terminal domain"/>
    <property type="match status" value="1"/>
</dbReference>
<dbReference type="UniPathway" id="UPA00028">
    <property type="reaction ID" value="UER00005"/>
</dbReference>
<feature type="binding site" evidence="8">
    <location>
        <begin position="124"/>
        <end position="127"/>
    </location>
    <ligand>
        <name>ATP</name>
        <dbReference type="ChEBI" id="CHEBI:30616"/>
    </ligand>
</feature>
<dbReference type="EC" id="6.3.2.1" evidence="8"/>
<dbReference type="EMBL" id="CP016776">
    <property type="protein sequence ID" value="ASY19401.1"/>
    <property type="molecule type" value="Genomic_DNA"/>
</dbReference>
<feature type="active site" description="Proton donor" evidence="8">
    <location>
        <position position="15"/>
    </location>
</feature>
<dbReference type="InterPro" id="IPR004821">
    <property type="entry name" value="Cyt_trans-like"/>
</dbReference>
<evidence type="ECO:0000256" key="2">
    <source>
        <dbReference type="ARBA" id="ARBA00009256"/>
    </source>
</evidence>
<comment type="function">
    <text evidence="8">Catalyzes the condensation of pantoate with beta-alanine in an ATP-dependent reaction via a pantoyl-adenylate intermediate.</text>
</comment>
<keyword evidence="5 8" id="KW-0547">Nucleotide-binding</keyword>
<feature type="binding site" evidence="8">
    <location>
        <position position="39"/>
    </location>
    <ligand>
        <name>(R)-pantoate</name>
        <dbReference type="ChEBI" id="CHEBI:15980"/>
    </ligand>
</feature>
<protein>
    <recommendedName>
        <fullName evidence="8">Pantothenate synthetase</fullName>
        <shortName evidence="8">PS</shortName>
        <ecNumber evidence="8">6.3.2.1</ecNumber>
    </recommendedName>
    <alternativeName>
        <fullName evidence="8">Pantoate--beta-alanine ligase</fullName>
    </alternativeName>
    <alternativeName>
        <fullName evidence="8">Pantoate-activating enzyme</fullName>
    </alternativeName>
</protein>